<feature type="region of interest" description="Disordered" evidence="1">
    <location>
        <begin position="548"/>
        <end position="573"/>
    </location>
</feature>
<comment type="caution">
    <text evidence="2">The sequence shown here is derived from an EMBL/GenBank/DDBJ whole genome shotgun (WGS) entry which is preliminary data.</text>
</comment>
<feature type="compositionally biased region" description="Low complexity" evidence="1">
    <location>
        <begin position="423"/>
        <end position="436"/>
    </location>
</feature>
<dbReference type="EMBL" id="JAANBB010000094">
    <property type="protein sequence ID" value="KAF7550620.1"/>
    <property type="molecule type" value="Genomic_DNA"/>
</dbReference>
<feature type="region of interest" description="Disordered" evidence="1">
    <location>
        <begin position="462"/>
        <end position="492"/>
    </location>
</feature>
<accession>A0A9P5LH57</accession>
<keyword evidence="3" id="KW-1185">Reference proteome</keyword>
<feature type="compositionally biased region" description="Polar residues" evidence="1">
    <location>
        <begin position="618"/>
        <end position="652"/>
    </location>
</feature>
<dbReference type="Proteomes" id="UP000722485">
    <property type="component" value="Unassembled WGS sequence"/>
</dbReference>
<evidence type="ECO:0000256" key="1">
    <source>
        <dbReference type="SAM" id="MobiDB-lite"/>
    </source>
</evidence>
<feature type="compositionally biased region" description="Basic residues" evidence="1">
    <location>
        <begin position="658"/>
        <end position="668"/>
    </location>
</feature>
<name>A0A9P5LH57_9HYPO</name>
<evidence type="ECO:0000313" key="2">
    <source>
        <dbReference type="EMBL" id="KAF7550620.1"/>
    </source>
</evidence>
<feature type="compositionally biased region" description="Polar residues" evidence="1">
    <location>
        <begin position="674"/>
        <end position="699"/>
    </location>
</feature>
<protein>
    <submittedName>
        <fullName evidence="2">Uncharacterized protein</fullName>
    </submittedName>
</protein>
<feature type="region of interest" description="Disordered" evidence="1">
    <location>
        <begin position="249"/>
        <end position="283"/>
    </location>
</feature>
<reference evidence="2" key="1">
    <citation type="submission" date="2020-03" db="EMBL/GenBank/DDBJ databases">
        <title>Draft Genome Sequence of Cylindrodendrum hubeiense.</title>
        <authorList>
            <person name="Buettner E."/>
            <person name="Kellner H."/>
        </authorList>
    </citation>
    <scope>NUCLEOTIDE SEQUENCE</scope>
    <source>
        <strain evidence="2">IHI 201604</strain>
    </source>
</reference>
<feature type="region of interest" description="Disordered" evidence="1">
    <location>
        <begin position="412"/>
        <end position="444"/>
    </location>
</feature>
<feature type="compositionally biased region" description="Polar residues" evidence="1">
    <location>
        <begin position="467"/>
        <end position="478"/>
    </location>
</feature>
<proteinExistence type="predicted"/>
<dbReference type="OrthoDB" id="10252009at2759"/>
<feature type="region of interest" description="Disordered" evidence="1">
    <location>
        <begin position="297"/>
        <end position="323"/>
    </location>
</feature>
<dbReference type="AlphaFoldDB" id="A0A9P5LH57"/>
<sequence length="856" mass="94593">MIRLSDIQECFDPHSHPLGTKLSVNGLIYTEKDVVSSFFDPEMIDWDSDSEVDLVKSHYCHTPTTSHRGIPSPIDEPRPVIWDDLDWGVRWIIIKILNGNNRFAKVVSMLLRLNRPQVHEFVSIYTAEYLKWQVYEQRIVKINWQDLVAHASETKTSVADMIHDSRPLLSTDQVSKREIELGCAFLRTRGLEDYVSELEGWAEAGKLDFLSLAIEWDILQDCIDNKIIQNGAQRGWIDLRAFRNHVASQAELPPKRPGSPFLGTLKGRLPPRRQPDREEEDQDQASAIDLEKEYLQNSSTTQDQRHGAASAQPTQGVSPERLRGPTLRESMELRRAVHRQFPQGFRHISGALATTLVEEDRPVRPFRRATAFYTTRPYPEMPMAYGGHDENPIHESKVDAAPVRGELAARPTYHEQTVSSEGPARPQAAQPPKQTPNADAQLAMTPNNKGKEMRKTAALTAHLPPASQVSQYSRSELGSSVAKAPEGSGRGSASTIVGAEYSSIKASAFPQGWISGLQSGQHQDVYKQTANTTPKSPVAADQLSHLLNNKSPAHPKKPHAGGIENDQDGNKTQSIWETDDEDELYDFAPKQTESDSDYQPKEPKKKTSNKRSSGGGQRKNSNLPHDNTATRNLDPSAKKSTQSSPTASSGFQRPNGRAQRKSPPRRIKIVAVPKSQQGSSDNGQPSSTGQVPFTPTTPAKNEPLFGMYRNTPLSKSLARADEAFYAWSADNATFAVISVRAHFAERADRLVSSTMRTKFTPADLSKQLEVFQQLKQEFAGVEDGQKACVAQDAKHVKFAGCADMALYAEQAEEALFALNHMGDAEVGGESDGADCAAPEEVEDSVDVLMPKAANDV</sequence>
<evidence type="ECO:0000313" key="3">
    <source>
        <dbReference type="Proteomes" id="UP000722485"/>
    </source>
</evidence>
<feature type="region of interest" description="Disordered" evidence="1">
    <location>
        <begin position="589"/>
        <end position="704"/>
    </location>
</feature>
<organism evidence="2 3">
    <name type="scientific">Cylindrodendrum hubeiense</name>
    <dbReference type="NCBI Taxonomy" id="595255"/>
    <lineage>
        <taxon>Eukaryota</taxon>
        <taxon>Fungi</taxon>
        <taxon>Dikarya</taxon>
        <taxon>Ascomycota</taxon>
        <taxon>Pezizomycotina</taxon>
        <taxon>Sordariomycetes</taxon>
        <taxon>Hypocreomycetidae</taxon>
        <taxon>Hypocreales</taxon>
        <taxon>Nectriaceae</taxon>
        <taxon>Cylindrodendrum</taxon>
    </lineage>
</organism>
<gene>
    <name evidence="2" type="ORF">G7Z17_g5597</name>
</gene>